<gene>
    <name evidence="3" type="ORF">KEF85_06950</name>
</gene>
<evidence type="ECO:0000313" key="3">
    <source>
        <dbReference type="EMBL" id="QWF72181.1"/>
    </source>
</evidence>
<dbReference type="Pfam" id="PF14237">
    <property type="entry name" value="GYF_2"/>
    <property type="match status" value="1"/>
</dbReference>
<dbReference type="InterPro" id="IPR025640">
    <property type="entry name" value="GYF_2"/>
</dbReference>
<accession>A0A975MQK7</accession>
<sequence length="272" mass="30661">MTDKNDNWYYAVKNEKIGPITLQDMQVLSASGKINKYTKVWGGEGDWKTASETELLDHFKNESNLPPPLIDSNAGNKFKDNALRFHKLLIENDIDNTYIWLVVVVQIVGVLLGIITDSGWIFLYGLLSNILCFFDMRKLKAAGHKTPGIGWVFLLFPVYIWKRAGLLNQKKNYFWSWLVAFFISIIISMGINIGSHESDIEQAACPIVTKLVWQLENSGPGAFRAAAKCKAVKIDEKISDGFYQATAILDTGNEIRIGIEEKGDEIIVRVQE</sequence>
<feature type="transmembrane region" description="Helical" evidence="1">
    <location>
        <begin position="173"/>
        <end position="193"/>
    </location>
</feature>
<protein>
    <submittedName>
        <fullName evidence="3">DUF4339 domain-containing protein</fullName>
    </submittedName>
</protein>
<evidence type="ECO:0000259" key="2">
    <source>
        <dbReference type="Pfam" id="PF14237"/>
    </source>
</evidence>
<proteinExistence type="predicted"/>
<evidence type="ECO:0000256" key="1">
    <source>
        <dbReference type="SAM" id="Phobius"/>
    </source>
</evidence>
<dbReference type="RefSeq" id="WP_215584424.1">
    <property type="nucleotide sequence ID" value="NZ_CP073754.1"/>
</dbReference>
<keyword evidence="1" id="KW-0472">Membrane</keyword>
<keyword evidence="1" id="KW-1133">Transmembrane helix</keyword>
<keyword evidence="4" id="KW-1185">Reference proteome</keyword>
<dbReference type="KEGG" id="mpad:KEF85_06950"/>
<dbReference type="Proteomes" id="UP000676649">
    <property type="component" value="Chromosome"/>
</dbReference>
<name>A0A975MQK7_9GAMM</name>
<dbReference type="EMBL" id="CP073754">
    <property type="protein sequence ID" value="QWF72181.1"/>
    <property type="molecule type" value="Genomic_DNA"/>
</dbReference>
<evidence type="ECO:0000313" key="4">
    <source>
        <dbReference type="Proteomes" id="UP000676649"/>
    </source>
</evidence>
<feature type="transmembrane region" description="Helical" evidence="1">
    <location>
        <begin position="97"/>
        <end position="115"/>
    </location>
</feature>
<organism evidence="3 4">
    <name type="scientific">Methylomonas paludis</name>
    <dbReference type="NCBI Taxonomy" id="1173101"/>
    <lineage>
        <taxon>Bacteria</taxon>
        <taxon>Pseudomonadati</taxon>
        <taxon>Pseudomonadota</taxon>
        <taxon>Gammaproteobacteria</taxon>
        <taxon>Methylococcales</taxon>
        <taxon>Methylococcaceae</taxon>
        <taxon>Methylomonas</taxon>
    </lineage>
</organism>
<feature type="transmembrane region" description="Helical" evidence="1">
    <location>
        <begin position="148"/>
        <end position="167"/>
    </location>
</feature>
<reference evidence="3" key="1">
    <citation type="submission" date="2021-04" db="EMBL/GenBank/DDBJ databases">
        <title>Draft genome sequence data of methanotrophic Methylovulum sp. strain S1L and Methylomonas sp. strain S2AM isolated from boreal lake water columns.</title>
        <authorList>
            <person name="Rissanen A.J."/>
            <person name="Mangayil R."/>
            <person name="Svenning M.M."/>
            <person name="Khanongnuch R."/>
        </authorList>
    </citation>
    <scope>NUCLEOTIDE SEQUENCE</scope>
    <source>
        <strain evidence="3">S2AM</strain>
    </source>
</reference>
<feature type="domain" description="GYF" evidence="2">
    <location>
        <begin position="8"/>
        <end position="53"/>
    </location>
</feature>
<keyword evidence="1" id="KW-0812">Transmembrane</keyword>
<dbReference type="AlphaFoldDB" id="A0A975MQK7"/>